<comment type="caution">
    <text evidence="2">The sequence shown here is derived from an EMBL/GenBank/DDBJ whole genome shotgun (WGS) entry which is preliminary data.</text>
</comment>
<proteinExistence type="predicted"/>
<evidence type="ECO:0000313" key="2">
    <source>
        <dbReference type="EMBL" id="MBC3918552.1"/>
    </source>
</evidence>
<dbReference type="EMBL" id="JACOGF010000006">
    <property type="protein sequence ID" value="MBC3918552.1"/>
    <property type="molecule type" value="Genomic_DNA"/>
</dbReference>
<dbReference type="Pfam" id="PF12680">
    <property type="entry name" value="SnoaL_2"/>
    <property type="match status" value="1"/>
</dbReference>
<feature type="domain" description="SnoaL-like" evidence="1">
    <location>
        <begin position="40"/>
        <end position="127"/>
    </location>
</feature>
<accession>A0ABR6ZRM3</accession>
<evidence type="ECO:0000313" key="3">
    <source>
        <dbReference type="Proteomes" id="UP000650424"/>
    </source>
</evidence>
<keyword evidence="3" id="KW-1185">Reference proteome</keyword>
<sequence length="160" mass="18676">MNVQALTSNLAGDLASDVDHRASLKKLIVFFENLSLEACQDLSEVYTEDAYFKDPFNELHGIAAINHVFQHMFEQVHDPSFRITSTVLEGDNAFLCWDFLFTMKHFHTSQQCIRGSTHIRFDDDGRVNFHRDYWDVAEELYEKLPLLGSFMRVLKWIARK</sequence>
<gene>
    <name evidence="2" type="ORF">H8L32_13750</name>
</gene>
<dbReference type="Gene3D" id="3.10.450.50">
    <property type="match status" value="1"/>
</dbReference>
<organism evidence="2 3">
    <name type="scientific">Undibacterium hunanense</name>
    <dbReference type="NCBI Taxonomy" id="2762292"/>
    <lineage>
        <taxon>Bacteria</taxon>
        <taxon>Pseudomonadati</taxon>
        <taxon>Pseudomonadota</taxon>
        <taxon>Betaproteobacteria</taxon>
        <taxon>Burkholderiales</taxon>
        <taxon>Oxalobacteraceae</taxon>
        <taxon>Undibacterium</taxon>
    </lineage>
</organism>
<dbReference type="Proteomes" id="UP000650424">
    <property type="component" value="Unassembled WGS sequence"/>
</dbReference>
<protein>
    <submittedName>
        <fullName evidence="2">Nuclear transport factor 2 family protein</fullName>
    </submittedName>
</protein>
<dbReference type="SUPFAM" id="SSF54427">
    <property type="entry name" value="NTF2-like"/>
    <property type="match status" value="1"/>
</dbReference>
<dbReference type="InterPro" id="IPR032710">
    <property type="entry name" value="NTF2-like_dom_sf"/>
</dbReference>
<dbReference type="RefSeq" id="WP_186947806.1">
    <property type="nucleotide sequence ID" value="NZ_JACOGF010000006.1"/>
</dbReference>
<name>A0ABR6ZRM3_9BURK</name>
<reference evidence="2 3" key="1">
    <citation type="submission" date="2020-08" db="EMBL/GenBank/DDBJ databases">
        <title>Novel species isolated from subtropical streams in China.</title>
        <authorList>
            <person name="Lu H."/>
        </authorList>
    </citation>
    <scope>NUCLEOTIDE SEQUENCE [LARGE SCALE GENOMIC DNA]</scope>
    <source>
        <strain evidence="2 3">CY18W</strain>
    </source>
</reference>
<evidence type="ECO:0000259" key="1">
    <source>
        <dbReference type="Pfam" id="PF12680"/>
    </source>
</evidence>
<dbReference type="InterPro" id="IPR037401">
    <property type="entry name" value="SnoaL-like"/>
</dbReference>